<gene>
    <name evidence="8" type="ORF">CEY00_Acc07001</name>
</gene>
<organism evidence="8 9">
    <name type="scientific">Actinidia chinensis var. chinensis</name>
    <name type="common">Chinese soft-hair kiwi</name>
    <dbReference type="NCBI Taxonomy" id="1590841"/>
    <lineage>
        <taxon>Eukaryota</taxon>
        <taxon>Viridiplantae</taxon>
        <taxon>Streptophyta</taxon>
        <taxon>Embryophyta</taxon>
        <taxon>Tracheophyta</taxon>
        <taxon>Spermatophyta</taxon>
        <taxon>Magnoliopsida</taxon>
        <taxon>eudicotyledons</taxon>
        <taxon>Gunneridae</taxon>
        <taxon>Pentapetalae</taxon>
        <taxon>asterids</taxon>
        <taxon>Ericales</taxon>
        <taxon>Actinidiaceae</taxon>
        <taxon>Actinidia</taxon>
    </lineage>
</organism>
<dbReference type="OMA" id="MLPRSAN"/>
<dbReference type="FunFam" id="1.10.400.10:FF:000013">
    <property type="entry name" value="Extra-large guanine nucleotide-binding protein 2"/>
    <property type="match status" value="1"/>
</dbReference>
<dbReference type="Pfam" id="PF00503">
    <property type="entry name" value="G-alpha"/>
    <property type="match status" value="1"/>
</dbReference>
<evidence type="ECO:0000313" key="9">
    <source>
        <dbReference type="Proteomes" id="UP000241394"/>
    </source>
</evidence>
<dbReference type="CDD" id="cd00066">
    <property type="entry name" value="G-alpha"/>
    <property type="match status" value="1"/>
</dbReference>
<feature type="compositionally biased region" description="Basic and acidic residues" evidence="7">
    <location>
        <begin position="218"/>
        <end position="228"/>
    </location>
</feature>
<evidence type="ECO:0000256" key="1">
    <source>
        <dbReference type="ARBA" id="ARBA00022723"/>
    </source>
</evidence>
<evidence type="ECO:0000256" key="2">
    <source>
        <dbReference type="ARBA" id="ARBA00022741"/>
    </source>
</evidence>
<dbReference type="PANTHER" id="PTHR36486">
    <property type="entry name" value="OS01G0977800 PROTEIN"/>
    <property type="match status" value="1"/>
</dbReference>
<protein>
    <submittedName>
        <fullName evidence="8">Extra-large guanine nucleotide-binding protein like</fullName>
    </submittedName>
</protein>
<keyword evidence="4" id="KW-0807">Transducer</keyword>
<keyword evidence="6" id="KW-0460">Magnesium</keyword>
<evidence type="ECO:0000256" key="5">
    <source>
        <dbReference type="PIRSR" id="PIRSR601019-1"/>
    </source>
</evidence>
<dbReference type="SUPFAM" id="SSF47895">
    <property type="entry name" value="Transducin (alpha subunit), insertion domain"/>
    <property type="match status" value="1"/>
</dbReference>
<reference evidence="8 9" key="1">
    <citation type="submission" date="2017-07" db="EMBL/GenBank/DDBJ databases">
        <title>An improved, manually edited Actinidia chinensis var. chinensis (kiwifruit) genome highlights the challenges associated with draft genomes and gene prediction in plants.</title>
        <authorList>
            <person name="Pilkington S."/>
            <person name="Crowhurst R."/>
            <person name="Hilario E."/>
            <person name="Nardozza S."/>
            <person name="Fraser L."/>
            <person name="Peng Y."/>
            <person name="Gunaseelan K."/>
            <person name="Simpson R."/>
            <person name="Tahir J."/>
            <person name="Deroles S."/>
            <person name="Templeton K."/>
            <person name="Luo Z."/>
            <person name="Davy M."/>
            <person name="Cheng C."/>
            <person name="Mcneilage M."/>
            <person name="Scaglione D."/>
            <person name="Liu Y."/>
            <person name="Zhang Q."/>
            <person name="Datson P."/>
            <person name="De Silva N."/>
            <person name="Gardiner S."/>
            <person name="Bassett H."/>
            <person name="Chagne D."/>
            <person name="Mccallum J."/>
            <person name="Dzierzon H."/>
            <person name="Deng C."/>
            <person name="Wang Y.-Y."/>
            <person name="Barron N."/>
            <person name="Manako K."/>
            <person name="Bowen J."/>
            <person name="Foster T."/>
            <person name="Erridge Z."/>
            <person name="Tiffin H."/>
            <person name="Waite C."/>
            <person name="Davies K."/>
            <person name="Grierson E."/>
            <person name="Laing W."/>
            <person name="Kirk R."/>
            <person name="Chen X."/>
            <person name="Wood M."/>
            <person name="Montefiori M."/>
            <person name="Brummell D."/>
            <person name="Schwinn K."/>
            <person name="Catanach A."/>
            <person name="Fullerton C."/>
            <person name="Li D."/>
            <person name="Meiyalaghan S."/>
            <person name="Nieuwenhuizen N."/>
            <person name="Read N."/>
            <person name="Prakash R."/>
            <person name="Hunter D."/>
            <person name="Zhang H."/>
            <person name="Mckenzie M."/>
            <person name="Knabel M."/>
            <person name="Harris A."/>
            <person name="Allan A."/>
            <person name="Chen A."/>
            <person name="Janssen B."/>
            <person name="Plunkett B."/>
            <person name="Dwamena C."/>
            <person name="Voogd C."/>
            <person name="Leif D."/>
            <person name="Lafferty D."/>
            <person name="Souleyre E."/>
            <person name="Varkonyi-Gasic E."/>
            <person name="Gambi F."/>
            <person name="Hanley J."/>
            <person name="Yao J.-L."/>
            <person name="Cheung J."/>
            <person name="David K."/>
            <person name="Warren B."/>
            <person name="Marsh K."/>
            <person name="Snowden K."/>
            <person name="Lin-Wang K."/>
            <person name="Brian L."/>
            <person name="Martinez-Sanchez M."/>
            <person name="Wang M."/>
            <person name="Ileperuma N."/>
            <person name="Macnee N."/>
            <person name="Campin R."/>
            <person name="Mcatee P."/>
            <person name="Drummond R."/>
            <person name="Espley R."/>
            <person name="Ireland H."/>
            <person name="Wu R."/>
            <person name="Atkinson R."/>
            <person name="Karunairetnam S."/>
            <person name="Bulley S."/>
            <person name="Chunkath S."/>
            <person name="Hanley Z."/>
            <person name="Storey R."/>
            <person name="Thrimawithana A."/>
            <person name="Thomson S."/>
            <person name="David C."/>
            <person name="Testolin R."/>
        </authorList>
    </citation>
    <scope>NUCLEOTIDE SEQUENCE [LARGE SCALE GENOMIC DNA]</scope>
    <source>
        <strain evidence="9">cv. Red5</strain>
        <tissue evidence="8">Young leaf</tissue>
    </source>
</reference>
<keyword evidence="1 6" id="KW-0479">Metal-binding</keyword>
<dbReference type="GO" id="GO:0007186">
    <property type="term" value="P:G protein-coupled receptor signaling pathway"/>
    <property type="evidence" value="ECO:0007669"/>
    <property type="project" value="InterPro"/>
</dbReference>
<dbReference type="STRING" id="1590841.A0A2R6RH81"/>
<proteinExistence type="predicted"/>
<evidence type="ECO:0000313" key="8">
    <source>
        <dbReference type="EMBL" id="PSS29385.1"/>
    </source>
</evidence>
<dbReference type="PANTHER" id="PTHR36486:SF4">
    <property type="entry name" value="PH DOMAIN-CONTAINING PROTEIN"/>
    <property type="match status" value="1"/>
</dbReference>
<dbReference type="PROSITE" id="PS51882">
    <property type="entry name" value="G_ALPHA"/>
    <property type="match status" value="1"/>
</dbReference>
<dbReference type="Gene3D" id="1.10.400.10">
    <property type="entry name" value="GI Alpha 1, domain 2-like"/>
    <property type="match status" value="1"/>
</dbReference>
<evidence type="ECO:0000256" key="6">
    <source>
        <dbReference type="PIRSR" id="PIRSR601019-2"/>
    </source>
</evidence>
<dbReference type="InParanoid" id="A0A2R6RH81"/>
<feature type="binding site" evidence="6">
    <location>
        <position position="688"/>
    </location>
    <ligand>
        <name>Mg(2+)</name>
        <dbReference type="ChEBI" id="CHEBI:18420"/>
    </ligand>
</feature>
<evidence type="ECO:0000256" key="3">
    <source>
        <dbReference type="ARBA" id="ARBA00023134"/>
    </source>
</evidence>
<dbReference type="SUPFAM" id="SSF52540">
    <property type="entry name" value="P-loop containing nucleoside triphosphate hydrolases"/>
    <property type="match status" value="1"/>
</dbReference>
<dbReference type="GO" id="GO:0005525">
    <property type="term" value="F:GTP binding"/>
    <property type="evidence" value="ECO:0007669"/>
    <property type="project" value="UniProtKB-KW"/>
</dbReference>
<accession>A0A2R6RH81</accession>
<dbReference type="InterPro" id="IPR053057">
    <property type="entry name" value="XLG_GTP-binding"/>
</dbReference>
<name>A0A2R6RH81_ACTCC</name>
<dbReference type="GO" id="GO:0031683">
    <property type="term" value="F:G-protein beta/gamma-subunit complex binding"/>
    <property type="evidence" value="ECO:0007669"/>
    <property type="project" value="InterPro"/>
</dbReference>
<evidence type="ECO:0000256" key="4">
    <source>
        <dbReference type="ARBA" id="ARBA00023224"/>
    </source>
</evidence>
<dbReference type="Proteomes" id="UP000241394">
    <property type="component" value="Chromosome LG6"/>
</dbReference>
<feature type="region of interest" description="Disordered" evidence="7">
    <location>
        <begin position="570"/>
        <end position="591"/>
    </location>
</feature>
<dbReference type="OrthoDB" id="5817230at2759"/>
<dbReference type="InterPro" id="IPR011025">
    <property type="entry name" value="GproteinA_insert"/>
</dbReference>
<feature type="region of interest" description="Disordered" evidence="7">
    <location>
        <begin position="146"/>
        <end position="172"/>
    </location>
</feature>
<keyword evidence="2 5" id="KW-0547">Nucleotide-binding</keyword>
<keyword evidence="3 5" id="KW-0342">GTP-binding</keyword>
<dbReference type="EMBL" id="NKQK01000006">
    <property type="protein sequence ID" value="PSS29385.1"/>
    <property type="molecule type" value="Genomic_DNA"/>
</dbReference>
<dbReference type="FunFam" id="3.40.50.300:FF:000692">
    <property type="entry name" value="Guanine nucleotide-binding protein subunit alpha"/>
    <property type="match status" value="1"/>
</dbReference>
<sequence>MTSLLRKMLPISSSKNVEDDEDYSVEYSFAVEYSGPPVSYNIPQAVPVDIDRIPTASVVSMASISSNLSLPVIQPITKGDPLKKKLSKKFKLSSEDAVSPKSASHSIEFVGISCKSMNLSDRSGEIGLVDVDECMPKVLHGVDSSGTLGFSDSHDNSQELSGSSEVEDLKDDDKEGWDLGEEELSSALSSKIGEESIDGSPRANRASSVTFGGPEWSDGVHEQTDHVDPEILRKRLENKANAKKGLCNRCLQRNRFAEKVVCIVCGARYCGNCTIRAMGSMPEGRKCVTCIGFPIDESNRGILGKCPRVLRKLLTDSEAKRIMRFEISCELNQIPPWLVYVNGKPLSHEELDVLRTCQYPPKKLKPGKYWYDKVSGYWGKEGQKPCQIISAQLAVGDAIDLKASNGNTNIRINNREITKVELRMLQWARINCEGRPHFWVSEAGCYQEEGQRNVIIERIWDKTGIKLVCAFLSLPIPPESANPSGEEVGKIANEVVPKYSEQKTLNKLLLVGYDKSGTSTIFKQARLVYNVRFSDEERQSIKLRIQSSLYGYLGILLRGRERFEEECLSEMRRKRRDQPSTSGSSSSVDEKNRYSIGPRLKAFSDWLQQVMMSGNLEVIFPAASRVYQPLVEEFWNDRALQATYNRRNELDTLPRLASYFLDRAVEISRTDYDPSDMDILYAEGINSSNGLSCMEFSFSESTQDSFMDPADQIDLSQRYQLIRVHTSSLGENCKWLEMFEDVDLVLYCVSLTDYDQFSEDANGFPVNKMLESKKLFERIVTHPTFHQKNFLLILNKFDLLEEQIKQVPLTQCEWFDDFNPVISHNPNSTSNNSNNTSLAHRAFYYIAVKFKTLFYSLTRRKLYVSLVTGLEPDSVDGAFRYAREILKWGEEKPIVTAHDWSSGSIEGSSSS</sequence>
<feature type="binding site" evidence="6">
    <location>
        <position position="519"/>
    </location>
    <ligand>
        <name>Mg(2+)</name>
        <dbReference type="ChEBI" id="CHEBI:18420"/>
    </ligand>
</feature>
<evidence type="ECO:0000256" key="7">
    <source>
        <dbReference type="SAM" id="MobiDB-lite"/>
    </source>
</evidence>
<dbReference type="Gramene" id="PSS29385">
    <property type="protein sequence ID" value="PSS29385"/>
    <property type="gene ID" value="CEY00_Acc07001"/>
</dbReference>
<dbReference type="GO" id="GO:0003924">
    <property type="term" value="F:GTPase activity"/>
    <property type="evidence" value="ECO:0007669"/>
    <property type="project" value="InterPro"/>
</dbReference>
<reference evidence="9" key="2">
    <citation type="journal article" date="2018" name="BMC Genomics">
        <title>A manually annotated Actinidia chinensis var. chinensis (kiwifruit) genome highlights the challenges associated with draft genomes and gene prediction in plants.</title>
        <authorList>
            <person name="Pilkington S.M."/>
            <person name="Crowhurst R."/>
            <person name="Hilario E."/>
            <person name="Nardozza S."/>
            <person name="Fraser L."/>
            <person name="Peng Y."/>
            <person name="Gunaseelan K."/>
            <person name="Simpson R."/>
            <person name="Tahir J."/>
            <person name="Deroles S.C."/>
            <person name="Templeton K."/>
            <person name="Luo Z."/>
            <person name="Davy M."/>
            <person name="Cheng C."/>
            <person name="McNeilage M."/>
            <person name="Scaglione D."/>
            <person name="Liu Y."/>
            <person name="Zhang Q."/>
            <person name="Datson P."/>
            <person name="De Silva N."/>
            <person name="Gardiner S.E."/>
            <person name="Bassett H."/>
            <person name="Chagne D."/>
            <person name="McCallum J."/>
            <person name="Dzierzon H."/>
            <person name="Deng C."/>
            <person name="Wang Y.Y."/>
            <person name="Barron L."/>
            <person name="Manako K."/>
            <person name="Bowen J."/>
            <person name="Foster T.M."/>
            <person name="Erridge Z.A."/>
            <person name="Tiffin H."/>
            <person name="Waite C.N."/>
            <person name="Davies K.M."/>
            <person name="Grierson E.P."/>
            <person name="Laing W.A."/>
            <person name="Kirk R."/>
            <person name="Chen X."/>
            <person name="Wood M."/>
            <person name="Montefiori M."/>
            <person name="Brummell D.A."/>
            <person name="Schwinn K.E."/>
            <person name="Catanach A."/>
            <person name="Fullerton C."/>
            <person name="Li D."/>
            <person name="Meiyalaghan S."/>
            <person name="Nieuwenhuizen N."/>
            <person name="Read N."/>
            <person name="Prakash R."/>
            <person name="Hunter D."/>
            <person name="Zhang H."/>
            <person name="McKenzie M."/>
            <person name="Knabel M."/>
            <person name="Harris A."/>
            <person name="Allan A.C."/>
            <person name="Gleave A."/>
            <person name="Chen A."/>
            <person name="Janssen B.J."/>
            <person name="Plunkett B."/>
            <person name="Ampomah-Dwamena C."/>
            <person name="Voogd C."/>
            <person name="Leif D."/>
            <person name="Lafferty D."/>
            <person name="Souleyre E.J.F."/>
            <person name="Varkonyi-Gasic E."/>
            <person name="Gambi F."/>
            <person name="Hanley J."/>
            <person name="Yao J.L."/>
            <person name="Cheung J."/>
            <person name="David K.M."/>
            <person name="Warren B."/>
            <person name="Marsh K."/>
            <person name="Snowden K.C."/>
            <person name="Lin-Wang K."/>
            <person name="Brian L."/>
            <person name="Martinez-Sanchez M."/>
            <person name="Wang M."/>
            <person name="Ileperuma N."/>
            <person name="Macnee N."/>
            <person name="Campin R."/>
            <person name="McAtee P."/>
            <person name="Drummond R.S.M."/>
            <person name="Espley R.V."/>
            <person name="Ireland H.S."/>
            <person name="Wu R."/>
            <person name="Atkinson R.G."/>
            <person name="Karunairetnam S."/>
            <person name="Bulley S."/>
            <person name="Chunkath S."/>
            <person name="Hanley Z."/>
            <person name="Storey R."/>
            <person name="Thrimawithana A.H."/>
            <person name="Thomson S."/>
            <person name="David C."/>
            <person name="Testolin R."/>
            <person name="Huang H."/>
            <person name="Hellens R.P."/>
            <person name="Schaffer R.J."/>
        </authorList>
    </citation>
    <scope>NUCLEOTIDE SEQUENCE [LARGE SCALE GENOMIC DNA]</scope>
    <source>
        <strain evidence="9">cv. Red5</strain>
    </source>
</reference>
<feature type="binding site" evidence="5">
    <location>
        <begin position="795"/>
        <end position="798"/>
    </location>
    <ligand>
        <name>GTP</name>
        <dbReference type="ChEBI" id="CHEBI:37565"/>
    </ligand>
</feature>
<dbReference type="InterPro" id="IPR001019">
    <property type="entry name" value="Gprotein_alpha_su"/>
</dbReference>
<dbReference type="Gene3D" id="3.40.50.300">
    <property type="entry name" value="P-loop containing nucleotide triphosphate hydrolases"/>
    <property type="match status" value="1"/>
</dbReference>
<dbReference type="GO" id="GO:0046872">
    <property type="term" value="F:metal ion binding"/>
    <property type="evidence" value="ECO:0007669"/>
    <property type="project" value="UniProtKB-KW"/>
</dbReference>
<dbReference type="InterPro" id="IPR027417">
    <property type="entry name" value="P-loop_NTPase"/>
</dbReference>
<comment type="caution">
    <text evidence="8">The sequence shown here is derived from an EMBL/GenBank/DDBJ whole genome shotgun (WGS) entry which is preliminary data.</text>
</comment>
<dbReference type="AlphaFoldDB" id="A0A2R6RH81"/>
<dbReference type="SMART" id="SM00275">
    <property type="entry name" value="G_alpha"/>
    <property type="match status" value="1"/>
</dbReference>
<dbReference type="PRINTS" id="PR00318">
    <property type="entry name" value="GPROTEINA"/>
</dbReference>
<feature type="region of interest" description="Disordered" evidence="7">
    <location>
        <begin position="187"/>
        <end position="228"/>
    </location>
</feature>
<keyword evidence="9" id="KW-1185">Reference proteome</keyword>